<evidence type="ECO:0000259" key="1">
    <source>
        <dbReference type="Pfam" id="PF05699"/>
    </source>
</evidence>
<evidence type="ECO:0000313" key="2">
    <source>
        <dbReference type="EMBL" id="CAG5093409.1"/>
    </source>
</evidence>
<dbReference type="Pfam" id="PF05699">
    <property type="entry name" value="Dimer_Tnp_hAT"/>
    <property type="match status" value="1"/>
</dbReference>
<keyword evidence="3" id="KW-1185">Reference proteome</keyword>
<dbReference type="SUPFAM" id="SSF53098">
    <property type="entry name" value="Ribonuclease H-like"/>
    <property type="match status" value="1"/>
</dbReference>
<dbReference type="OrthoDB" id="1271298at2759"/>
<protein>
    <recommendedName>
        <fullName evidence="1">HAT C-terminal dimerisation domain-containing protein</fullName>
    </recommendedName>
</protein>
<organism evidence="2 3">
    <name type="scientific">Cotesia congregata</name>
    <name type="common">Parasitoid wasp</name>
    <name type="synonym">Apanteles congregatus</name>
    <dbReference type="NCBI Taxonomy" id="51543"/>
    <lineage>
        <taxon>Eukaryota</taxon>
        <taxon>Metazoa</taxon>
        <taxon>Ecdysozoa</taxon>
        <taxon>Arthropoda</taxon>
        <taxon>Hexapoda</taxon>
        <taxon>Insecta</taxon>
        <taxon>Pterygota</taxon>
        <taxon>Neoptera</taxon>
        <taxon>Endopterygota</taxon>
        <taxon>Hymenoptera</taxon>
        <taxon>Apocrita</taxon>
        <taxon>Ichneumonoidea</taxon>
        <taxon>Braconidae</taxon>
        <taxon>Microgastrinae</taxon>
        <taxon>Cotesia</taxon>
    </lineage>
</organism>
<feature type="domain" description="HAT C-terminal dimerisation" evidence="1">
    <location>
        <begin position="66"/>
        <end position="122"/>
    </location>
</feature>
<accession>A0A8J2HBW1</accession>
<proteinExistence type="predicted"/>
<dbReference type="GO" id="GO:0046983">
    <property type="term" value="F:protein dimerization activity"/>
    <property type="evidence" value="ECO:0007669"/>
    <property type="project" value="InterPro"/>
</dbReference>
<reference evidence="2" key="1">
    <citation type="submission" date="2021-04" db="EMBL/GenBank/DDBJ databases">
        <authorList>
            <person name="Chebbi M.A.C M."/>
        </authorList>
    </citation>
    <scope>NUCLEOTIDE SEQUENCE</scope>
</reference>
<dbReference type="Proteomes" id="UP000786811">
    <property type="component" value="Unassembled WGS sequence"/>
</dbReference>
<evidence type="ECO:0000313" key="3">
    <source>
        <dbReference type="Proteomes" id="UP000786811"/>
    </source>
</evidence>
<name>A0A8J2HBW1_COTCN</name>
<gene>
    <name evidence="2" type="ORF">HICCMSTLAB_LOCUS6799</name>
</gene>
<dbReference type="InterPro" id="IPR008906">
    <property type="entry name" value="HATC_C_dom"/>
</dbReference>
<dbReference type="AlphaFoldDB" id="A0A8J2HBW1"/>
<sequence>MIERRVALEATTTLVSIKEKEAMISLQVQEFQKNDDNDLGNYLDDAVSCSTSQADTDEAGGLPIQLRQYLTRLSVNRKHNPNPFVVWELMKHEYPYLWNVTKKFLPIVTTSVPSGRLFSHAGLIAN</sequence>
<dbReference type="EMBL" id="CAJNRD030001120">
    <property type="protein sequence ID" value="CAG5093409.1"/>
    <property type="molecule type" value="Genomic_DNA"/>
</dbReference>
<comment type="caution">
    <text evidence="2">The sequence shown here is derived from an EMBL/GenBank/DDBJ whole genome shotgun (WGS) entry which is preliminary data.</text>
</comment>
<dbReference type="InterPro" id="IPR012337">
    <property type="entry name" value="RNaseH-like_sf"/>
</dbReference>